<name>A0A6A6P834_9PEZI</name>
<protein>
    <submittedName>
        <fullName evidence="2">Uncharacterized protein</fullName>
    </submittedName>
</protein>
<organism evidence="2 3">
    <name type="scientific">Lineolata rhizophorae</name>
    <dbReference type="NCBI Taxonomy" id="578093"/>
    <lineage>
        <taxon>Eukaryota</taxon>
        <taxon>Fungi</taxon>
        <taxon>Dikarya</taxon>
        <taxon>Ascomycota</taxon>
        <taxon>Pezizomycotina</taxon>
        <taxon>Dothideomycetes</taxon>
        <taxon>Dothideomycetes incertae sedis</taxon>
        <taxon>Lineolatales</taxon>
        <taxon>Lineolataceae</taxon>
        <taxon>Lineolata</taxon>
    </lineage>
</organism>
<proteinExistence type="predicted"/>
<feature type="region of interest" description="Disordered" evidence="1">
    <location>
        <begin position="124"/>
        <end position="158"/>
    </location>
</feature>
<dbReference type="EMBL" id="MU001674">
    <property type="protein sequence ID" value="KAF2460105.1"/>
    <property type="molecule type" value="Genomic_DNA"/>
</dbReference>
<evidence type="ECO:0000313" key="3">
    <source>
        <dbReference type="Proteomes" id="UP000799766"/>
    </source>
</evidence>
<dbReference type="Proteomes" id="UP000799766">
    <property type="component" value="Unassembled WGS sequence"/>
</dbReference>
<evidence type="ECO:0000313" key="2">
    <source>
        <dbReference type="EMBL" id="KAF2460105.1"/>
    </source>
</evidence>
<sequence>MLALHQSGTSKTKRRFAYPWLSAGRLQSGRGCQRGLARAGRLGVRRRPEGGCAPRRTSLVGLSWKLPRIAARMTEARSLMRAAFSRSPRPGRGVLVVRWCERPVDARGWFSAWEGRAAVAANQGAEARRQPWGKPAGPSGSPSFASRRQPPPAHQTQRSRFRRWWFDYSATAASGRGMRLMWGWTNTFDFSRSQVLFQRRTRSLVVAPGPRRTWYKNGPVT</sequence>
<feature type="compositionally biased region" description="Low complexity" evidence="1">
    <location>
        <begin position="133"/>
        <end position="143"/>
    </location>
</feature>
<accession>A0A6A6P834</accession>
<reference evidence="2" key="1">
    <citation type="journal article" date="2020" name="Stud. Mycol.">
        <title>101 Dothideomycetes genomes: a test case for predicting lifestyles and emergence of pathogens.</title>
        <authorList>
            <person name="Haridas S."/>
            <person name="Albert R."/>
            <person name="Binder M."/>
            <person name="Bloem J."/>
            <person name="Labutti K."/>
            <person name="Salamov A."/>
            <person name="Andreopoulos B."/>
            <person name="Baker S."/>
            <person name="Barry K."/>
            <person name="Bills G."/>
            <person name="Bluhm B."/>
            <person name="Cannon C."/>
            <person name="Castanera R."/>
            <person name="Culley D."/>
            <person name="Daum C."/>
            <person name="Ezra D."/>
            <person name="Gonzalez J."/>
            <person name="Henrissat B."/>
            <person name="Kuo A."/>
            <person name="Liang C."/>
            <person name="Lipzen A."/>
            <person name="Lutzoni F."/>
            <person name="Magnuson J."/>
            <person name="Mondo S."/>
            <person name="Nolan M."/>
            <person name="Ohm R."/>
            <person name="Pangilinan J."/>
            <person name="Park H.-J."/>
            <person name="Ramirez L."/>
            <person name="Alfaro M."/>
            <person name="Sun H."/>
            <person name="Tritt A."/>
            <person name="Yoshinaga Y."/>
            <person name="Zwiers L.-H."/>
            <person name="Turgeon B."/>
            <person name="Goodwin S."/>
            <person name="Spatafora J."/>
            <person name="Crous P."/>
            <person name="Grigoriev I."/>
        </authorList>
    </citation>
    <scope>NUCLEOTIDE SEQUENCE</scope>
    <source>
        <strain evidence="2">ATCC 16933</strain>
    </source>
</reference>
<gene>
    <name evidence="2" type="ORF">BDY21DRAFT_184911</name>
</gene>
<dbReference type="AlphaFoldDB" id="A0A6A6P834"/>
<evidence type="ECO:0000256" key="1">
    <source>
        <dbReference type="SAM" id="MobiDB-lite"/>
    </source>
</evidence>
<keyword evidence="3" id="KW-1185">Reference proteome</keyword>